<reference evidence="3" key="1">
    <citation type="submission" date="2024-02" db="EMBL/GenBank/DDBJ databases">
        <authorList>
            <consortium name="ELIXIR-Norway"/>
            <consortium name="Elixir Norway"/>
        </authorList>
    </citation>
    <scope>NUCLEOTIDE SEQUENCE</scope>
</reference>
<feature type="region of interest" description="Disordered" evidence="1">
    <location>
        <begin position="737"/>
        <end position="766"/>
    </location>
</feature>
<feature type="compositionally biased region" description="Basic and acidic residues" evidence="1">
    <location>
        <begin position="977"/>
        <end position="987"/>
    </location>
</feature>
<sequence>MEKAWNRSSSSSVVGVVVAAAAAAGGGGGGGGDARVEEFINPTPLASRCGKPCGSSSSEALRSPWIQRLIPGLLGDLGLPCLGPEDDGADSQSHGEVQAQGLPQGESQAQSQAQAQGQLQDEALGKAGGQGQDKLQPRDGVQDEEATPLLLEGTKEQKEVEEEGQGQQSHCSSDWREAVAIVEETGKEEPRVSRSSTVQLQSGQDVVEDTRRGGAGAHERGSDEAGSVAHVAVQREIRANRATHGTTHISSQVDGHAGMAGKISQSFCRVTPQRCCLKPPLSPLNPPQFPGPPDGSGTLGLQLSSSHARSDLMVSGPSEDMPERALGLRDSPLDCSQSNAGFHHPAASSRVLPYQQQQGREQQSHASISRPVLLEGIHPQSGQVFRGPHRVSSSGVGTSGMMMSSAAVGVTQLIQFQKCKQEARFSVGGTSYDSPNRVGSSTTKVTELIIKEKDASSLIRPPSLPPLSLFKPFKHVTEQQQQECRQGKGKVDERVSLLRPLFNPLTYLGINDVERDGIAGGCLTEKLDKHAPVLTPLYEPFKHHVSSRYSHDSRADKQILAEKSLILTPIFTPFKCPKDRHIQLSNEPSQCSSKTSSLPPNLVASLELDTYDSVDGREGRSGQNSDTDSKRNRGSSSSVYALQLSYNSSPTIIPPAGQQIQLLQGHHGDTGVRSLGFDVGCYTPHVPTATSRGKQPSNEDYPPPNPPHRTTASKSAFDNRSQVVKDLSTAQLLELAKGSSTTQGTGSHVRGPVGQPHIHLNNQLDGPVRDPRGFYFPVSEGSCGSNLRVAVGNNSAAAGQYAPLFQPASSSGHTVANNHSCPATQQSAVYKGGSRVSVGPHGEAADLQRQHLQRRMGGTMEFVSAERETGIAKRKGQPDGRMGENSQQQLEDGHDRALLKKRTQDSPRAFDSDPSSTFSSALASTPPKGEEEHIEEKLQCLAQSQGWLQHWMPLSNHGSDSVKPEASLPDASRLHVDGKSEHDHQELQRNNSTTEANRPIFREQENPNVDGSLGSNPRRPSVFGPGIPSVAALALLGTATRTTIP</sequence>
<dbReference type="EMBL" id="OZ020114">
    <property type="protein sequence ID" value="CAK9267030.1"/>
    <property type="molecule type" value="Genomic_DNA"/>
</dbReference>
<feature type="region of interest" description="Disordered" evidence="1">
    <location>
        <begin position="81"/>
        <end position="118"/>
    </location>
</feature>
<feature type="compositionally biased region" description="Basic and acidic residues" evidence="1">
    <location>
        <begin position="208"/>
        <end position="223"/>
    </location>
</feature>
<dbReference type="Proteomes" id="UP001497444">
    <property type="component" value="Chromosome 19"/>
</dbReference>
<organism evidence="3 4">
    <name type="scientific">Sphagnum jensenii</name>
    <dbReference type="NCBI Taxonomy" id="128206"/>
    <lineage>
        <taxon>Eukaryota</taxon>
        <taxon>Viridiplantae</taxon>
        <taxon>Streptophyta</taxon>
        <taxon>Embryophyta</taxon>
        <taxon>Bryophyta</taxon>
        <taxon>Sphagnophytina</taxon>
        <taxon>Sphagnopsida</taxon>
        <taxon>Sphagnales</taxon>
        <taxon>Sphagnaceae</taxon>
        <taxon>Sphagnum</taxon>
    </lineage>
</organism>
<keyword evidence="2" id="KW-0732">Signal</keyword>
<proteinExistence type="predicted"/>
<evidence type="ECO:0000313" key="4">
    <source>
        <dbReference type="Proteomes" id="UP001497444"/>
    </source>
</evidence>
<feature type="compositionally biased region" description="Basic and acidic residues" evidence="1">
    <location>
        <begin position="891"/>
        <end position="911"/>
    </location>
</feature>
<accession>A0ABP0WN77</accession>
<feature type="region of interest" description="Disordered" evidence="1">
    <location>
        <begin position="279"/>
        <end position="301"/>
    </location>
</feature>
<evidence type="ECO:0000256" key="2">
    <source>
        <dbReference type="SAM" id="SignalP"/>
    </source>
</evidence>
<feature type="signal peptide" evidence="2">
    <location>
        <begin position="1"/>
        <end position="23"/>
    </location>
</feature>
<name>A0ABP0WN77_9BRYO</name>
<keyword evidence="4" id="KW-1185">Reference proteome</keyword>
<feature type="compositionally biased region" description="Basic and acidic residues" evidence="1">
    <location>
        <begin position="864"/>
        <end position="882"/>
    </location>
</feature>
<feature type="region of interest" description="Disordered" evidence="1">
    <location>
        <begin position="977"/>
        <end position="1022"/>
    </location>
</feature>
<feature type="compositionally biased region" description="Low complexity" evidence="1">
    <location>
        <begin position="104"/>
        <end position="118"/>
    </location>
</feature>
<evidence type="ECO:0000313" key="3">
    <source>
        <dbReference type="EMBL" id="CAK9267030.1"/>
    </source>
</evidence>
<feature type="compositionally biased region" description="Polar residues" evidence="1">
    <location>
        <begin position="688"/>
        <end position="698"/>
    </location>
</feature>
<feature type="compositionally biased region" description="Polar residues" evidence="1">
    <location>
        <begin position="1006"/>
        <end position="1015"/>
    </location>
</feature>
<feature type="compositionally biased region" description="Polar residues" evidence="1">
    <location>
        <begin position="708"/>
        <end position="718"/>
    </location>
</feature>
<feature type="region of interest" description="Disordered" evidence="1">
    <location>
        <begin position="861"/>
        <end position="935"/>
    </location>
</feature>
<gene>
    <name evidence="3" type="ORF">CSSPJE1EN1_LOCUS12508</name>
</gene>
<feature type="region of interest" description="Disordered" evidence="1">
    <location>
        <begin position="610"/>
        <end position="636"/>
    </location>
</feature>
<feature type="region of interest" description="Disordered" evidence="1">
    <location>
        <begin position="185"/>
        <end position="227"/>
    </location>
</feature>
<protein>
    <submittedName>
        <fullName evidence="3">Uncharacterized protein</fullName>
    </submittedName>
</protein>
<feature type="region of interest" description="Disordered" evidence="1">
    <location>
        <begin position="686"/>
        <end position="718"/>
    </location>
</feature>
<feature type="compositionally biased region" description="Pro residues" evidence="1">
    <location>
        <begin position="280"/>
        <end position="293"/>
    </location>
</feature>
<feature type="compositionally biased region" description="Polar residues" evidence="1">
    <location>
        <begin position="913"/>
        <end position="923"/>
    </location>
</feature>
<feature type="region of interest" description="Disordered" evidence="1">
    <location>
        <begin position="156"/>
        <end position="175"/>
    </location>
</feature>
<evidence type="ECO:0000256" key="1">
    <source>
        <dbReference type="SAM" id="MobiDB-lite"/>
    </source>
</evidence>
<feature type="compositionally biased region" description="Polar residues" evidence="1">
    <location>
        <begin position="193"/>
        <end position="204"/>
    </location>
</feature>
<feature type="chain" id="PRO_5047160672" evidence="2">
    <location>
        <begin position="24"/>
        <end position="1045"/>
    </location>
</feature>